<dbReference type="PANTHER" id="PTHR24359">
    <property type="entry name" value="SERINE/THREONINE-PROTEIN KINASE SBK1"/>
    <property type="match status" value="1"/>
</dbReference>
<dbReference type="AlphaFoldDB" id="A0A8H5T6M0"/>
<dbReference type="PANTHER" id="PTHR24359:SF1">
    <property type="entry name" value="INHIBITOR OF NUCLEAR FACTOR KAPPA-B KINASE EPSILON SUBUNIT HOMOLOG 1-RELATED"/>
    <property type="match status" value="1"/>
</dbReference>
<evidence type="ECO:0000313" key="3">
    <source>
        <dbReference type="EMBL" id="KAF5664043.1"/>
    </source>
</evidence>
<accession>A0A8H5T6M0</accession>
<dbReference type="GO" id="GO:0005524">
    <property type="term" value="F:ATP binding"/>
    <property type="evidence" value="ECO:0007669"/>
    <property type="project" value="InterPro"/>
</dbReference>
<dbReference type="InterPro" id="IPR008271">
    <property type="entry name" value="Ser/Thr_kinase_AS"/>
</dbReference>
<proteinExistence type="predicted"/>
<keyword evidence="3" id="KW-0418">Kinase</keyword>
<dbReference type="Gene3D" id="1.10.510.10">
    <property type="entry name" value="Transferase(Phosphotransferase) domain 1"/>
    <property type="match status" value="1"/>
</dbReference>
<dbReference type="InterPro" id="IPR011009">
    <property type="entry name" value="Kinase-like_dom_sf"/>
</dbReference>
<dbReference type="SUPFAM" id="SSF56112">
    <property type="entry name" value="Protein kinase-like (PK-like)"/>
    <property type="match status" value="1"/>
</dbReference>
<organism evidence="3 4">
    <name type="scientific">Fusarium heterosporum</name>
    <dbReference type="NCBI Taxonomy" id="42747"/>
    <lineage>
        <taxon>Eukaryota</taxon>
        <taxon>Fungi</taxon>
        <taxon>Dikarya</taxon>
        <taxon>Ascomycota</taxon>
        <taxon>Pezizomycotina</taxon>
        <taxon>Sordariomycetes</taxon>
        <taxon>Hypocreomycetidae</taxon>
        <taxon>Hypocreales</taxon>
        <taxon>Nectriaceae</taxon>
        <taxon>Fusarium</taxon>
        <taxon>Fusarium heterosporum species complex</taxon>
    </lineage>
</organism>
<dbReference type="Proteomes" id="UP000567885">
    <property type="component" value="Unassembled WGS sequence"/>
</dbReference>
<dbReference type="SMART" id="SM00220">
    <property type="entry name" value="S_TKc"/>
    <property type="match status" value="1"/>
</dbReference>
<gene>
    <name evidence="3" type="ORF">FHETE_7252</name>
</gene>
<keyword evidence="3" id="KW-0808">Transferase</keyword>
<sequence>MHPPDSGSSPLPMQRSSPKSQVNVDLTVVDEDNDFSRASTIETISSSSQLRTVVAVFQLCGVNFAWSASVKRPLYTPKPPDKYFAARLAESIENTVRERTEATPEAEFATNVFEENYQYLCEQLHRHFRPRQLQQLRESINDPKYWEHEAKCYEDISVSKLGKTLRASSPQHTVTPTTACDRRHVIHSHEDTQRDLGVSTREMECFRLHIDSQGYWKIEVELLQPLSNLQECELMNQWRREAKEDKHLLNKRALLDRRMPRVSVPSESVMGETNATTDLADAVLFLGSFTGVDDITSLSDNHRTVRLVDKGLCLISSASFLVWRPELNKTEQRRYDEKALEWSKEVIASVATYFPPLNSQHETVTANIRYGKNHAVYVNEGGVEGRGMTASVMRVRERTSGLVYGAKEPCFKVSGDFGKPHIVEVIELVITEDKKLSPWLIMEHIPRSLQPGDLNEQGTLSILIQVSSALLHMHSEGISHRDVKPDNILIQDSKPIHAKLADSWNCETNYTRAHGYLRWKSHLYGPRISQSSIVLYQQSRYVLPWSARVAVPYTMGSTIGRDMVP</sequence>
<evidence type="ECO:0000259" key="2">
    <source>
        <dbReference type="PROSITE" id="PS50011"/>
    </source>
</evidence>
<evidence type="ECO:0000313" key="4">
    <source>
        <dbReference type="Proteomes" id="UP000567885"/>
    </source>
</evidence>
<dbReference type="PROSITE" id="PS00108">
    <property type="entry name" value="PROTEIN_KINASE_ST"/>
    <property type="match status" value="1"/>
</dbReference>
<dbReference type="InterPro" id="IPR000719">
    <property type="entry name" value="Prot_kinase_dom"/>
</dbReference>
<dbReference type="Pfam" id="PF00069">
    <property type="entry name" value="Pkinase"/>
    <property type="match status" value="1"/>
</dbReference>
<evidence type="ECO:0000256" key="1">
    <source>
        <dbReference type="SAM" id="MobiDB-lite"/>
    </source>
</evidence>
<feature type="domain" description="Protein kinase" evidence="2">
    <location>
        <begin position="362"/>
        <end position="565"/>
    </location>
</feature>
<feature type="region of interest" description="Disordered" evidence="1">
    <location>
        <begin position="1"/>
        <end position="22"/>
    </location>
</feature>
<dbReference type="EMBL" id="JAAGWQ010000139">
    <property type="protein sequence ID" value="KAF5664043.1"/>
    <property type="molecule type" value="Genomic_DNA"/>
</dbReference>
<keyword evidence="4" id="KW-1185">Reference proteome</keyword>
<comment type="caution">
    <text evidence="3">The sequence shown here is derived from an EMBL/GenBank/DDBJ whole genome shotgun (WGS) entry which is preliminary data.</text>
</comment>
<dbReference type="OrthoDB" id="5089838at2759"/>
<dbReference type="PROSITE" id="PS50011">
    <property type="entry name" value="PROTEIN_KINASE_DOM"/>
    <property type="match status" value="1"/>
</dbReference>
<dbReference type="GO" id="GO:0004674">
    <property type="term" value="F:protein serine/threonine kinase activity"/>
    <property type="evidence" value="ECO:0007669"/>
    <property type="project" value="TreeGrafter"/>
</dbReference>
<reference evidence="3 4" key="1">
    <citation type="submission" date="2020-05" db="EMBL/GenBank/DDBJ databases">
        <title>Identification and distribution of gene clusters putatively required for synthesis of sphingolipid metabolism inhibitors in phylogenetically diverse species of the filamentous fungus Fusarium.</title>
        <authorList>
            <person name="Kim H.-S."/>
            <person name="Busman M."/>
            <person name="Brown D.W."/>
            <person name="Divon H."/>
            <person name="Uhlig S."/>
            <person name="Proctor R.H."/>
        </authorList>
    </citation>
    <scope>NUCLEOTIDE SEQUENCE [LARGE SCALE GENOMIC DNA]</scope>
    <source>
        <strain evidence="3 4">NRRL 20693</strain>
    </source>
</reference>
<name>A0A8H5T6M0_FUSHE</name>
<protein>
    <submittedName>
        <fullName evidence="3">Calcium calmodulin-dependent kinase type IV</fullName>
    </submittedName>
</protein>